<proteinExistence type="predicted"/>
<comment type="caution">
    <text evidence="2">The sequence shown here is derived from an EMBL/GenBank/DDBJ whole genome shotgun (WGS) entry which is preliminary data.</text>
</comment>
<accession>A0ABT2PZ25</accession>
<keyword evidence="1" id="KW-1133">Transmembrane helix</keyword>
<feature type="transmembrane region" description="Helical" evidence="1">
    <location>
        <begin position="33"/>
        <end position="59"/>
    </location>
</feature>
<keyword evidence="1" id="KW-0472">Membrane</keyword>
<organism evidence="2 3">
    <name type="scientific">Paracholeplasma vituli</name>
    <dbReference type="NCBI Taxonomy" id="69473"/>
    <lineage>
        <taxon>Bacteria</taxon>
        <taxon>Bacillati</taxon>
        <taxon>Mycoplasmatota</taxon>
        <taxon>Mollicutes</taxon>
        <taxon>Acholeplasmatales</taxon>
        <taxon>Acholeplasmataceae</taxon>
        <taxon>Paracholeplasma</taxon>
    </lineage>
</organism>
<gene>
    <name evidence="2" type="ORF">N7603_04835</name>
</gene>
<evidence type="ECO:0000313" key="3">
    <source>
        <dbReference type="Proteomes" id="UP001209076"/>
    </source>
</evidence>
<dbReference type="RefSeq" id="WP_262096238.1">
    <property type="nucleotide sequence ID" value="NZ_JAOEGN010000007.1"/>
</dbReference>
<dbReference type="Proteomes" id="UP001209076">
    <property type="component" value="Unassembled WGS sequence"/>
</dbReference>
<reference evidence="3" key="1">
    <citation type="submission" date="2023-07" db="EMBL/GenBank/DDBJ databases">
        <title>Novel Mycoplasma species identified in domestic and wild animals.</title>
        <authorList>
            <person name="Volokhov D.V."/>
            <person name="Furtak V.A."/>
            <person name="Zagorodnyaya T.A."/>
        </authorList>
    </citation>
    <scope>NUCLEOTIDE SEQUENCE [LARGE SCALE GENOMIC DNA]</scope>
    <source>
        <strain evidence="3">92-19</strain>
    </source>
</reference>
<protein>
    <submittedName>
        <fullName evidence="2">Uncharacterized protein</fullName>
    </submittedName>
</protein>
<evidence type="ECO:0000256" key="1">
    <source>
        <dbReference type="SAM" id="Phobius"/>
    </source>
</evidence>
<sequence length="62" mass="7124">MADKKIDRPKAKKTETNSNTFEVPTLRNPLKTWWGKTIVIILVLGMIILPFIALIMMLIERA</sequence>
<keyword evidence="1" id="KW-0812">Transmembrane</keyword>
<evidence type="ECO:0000313" key="2">
    <source>
        <dbReference type="EMBL" id="MCU0104977.1"/>
    </source>
</evidence>
<name>A0ABT2PZ25_9MOLU</name>
<keyword evidence="3" id="KW-1185">Reference proteome</keyword>
<dbReference type="EMBL" id="JAOEGN010000007">
    <property type="protein sequence ID" value="MCU0104977.1"/>
    <property type="molecule type" value="Genomic_DNA"/>
</dbReference>